<evidence type="ECO:0000313" key="2">
    <source>
        <dbReference type="Proteomes" id="UP001055072"/>
    </source>
</evidence>
<reference evidence="1" key="1">
    <citation type="journal article" date="2021" name="Environ. Microbiol.">
        <title>Gene family expansions and transcriptome signatures uncover fungal adaptations to wood decay.</title>
        <authorList>
            <person name="Hage H."/>
            <person name="Miyauchi S."/>
            <person name="Viragh M."/>
            <person name="Drula E."/>
            <person name="Min B."/>
            <person name="Chaduli D."/>
            <person name="Navarro D."/>
            <person name="Favel A."/>
            <person name="Norest M."/>
            <person name="Lesage-Meessen L."/>
            <person name="Balint B."/>
            <person name="Merenyi Z."/>
            <person name="de Eugenio L."/>
            <person name="Morin E."/>
            <person name="Martinez A.T."/>
            <person name="Baldrian P."/>
            <person name="Stursova M."/>
            <person name="Martinez M.J."/>
            <person name="Novotny C."/>
            <person name="Magnuson J.K."/>
            <person name="Spatafora J.W."/>
            <person name="Maurice S."/>
            <person name="Pangilinan J."/>
            <person name="Andreopoulos W."/>
            <person name="LaButti K."/>
            <person name="Hundley H."/>
            <person name="Na H."/>
            <person name="Kuo A."/>
            <person name="Barry K."/>
            <person name="Lipzen A."/>
            <person name="Henrissat B."/>
            <person name="Riley R."/>
            <person name="Ahrendt S."/>
            <person name="Nagy L.G."/>
            <person name="Grigoriev I.V."/>
            <person name="Martin F."/>
            <person name="Rosso M.N."/>
        </authorList>
    </citation>
    <scope>NUCLEOTIDE SEQUENCE</scope>
    <source>
        <strain evidence="1">CBS 384.51</strain>
    </source>
</reference>
<dbReference type="Proteomes" id="UP001055072">
    <property type="component" value="Unassembled WGS sequence"/>
</dbReference>
<accession>A0ACB8U1F0</accession>
<sequence>MFSFSNCALFLVLVTPIISAPTGTSFQQQNGLDAQSLNTQFATLKSTDSCTDGSQACVEESFAQCVGSTWQLTQCAAGTSCFALPLVNKAGTSLSCDTEADVVARMQAAG</sequence>
<feature type="non-terminal residue" evidence="1">
    <location>
        <position position="110"/>
    </location>
</feature>
<organism evidence="1 2">
    <name type="scientific">Irpex rosettiformis</name>
    <dbReference type="NCBI Taxonomy" id="378272"/>
    <lineage>
        <taxon>Eukaryota</taxon>
        <taxon>Fungi</taxon>
        <taxon>Dikarya</taxon>
        <taxon>Basidiomycota</taxon>
        <taxon>Agaricomycotina</taxon>
        <taxon>Agaricomycetes</taxon>
        <taxon>Polyporales</taxon>
        <taxon>Irpicaceae</taxon>
        <taxon>Irpex</taxon>
    </lineage>
</organism>
<keyword evidence="2" id="KW-1185">Reference proteome</keyword>
<gene>
    <name evidence="1" type="ORF">BDY19DRAFT_891231</name>
</gene>
<proteinExistence type="predicted"/>
<evidence type="ECO:0000313" key="1">
    <source>
        <dbReference type="EMBL" id="KAI0088177.1"/>
    </source>
</evidence>
<comment type="caution">
    <text evidence="1">The sequence shown here is derived from an EMBL/GenBank/DDBJ whole genome shotgun (WGS) entry which is preliminary data.</text>
</comment>
<name>A0ACB8U1F0_9APHY</name>
<dbReference type="EMBL" id="MU274914">
    <property type="protein sequence ID" value="KAI0088177.1"/>
    <property type="molecule type" value="Genomic_DNA"/>
</dbReference>
<protein>
    <submittedName>
        <fullName evidence="1">Uncharacterized protein</fullName>
    </submittedName>
</protein>